<proteinExistence type="predicted"/>
<name>A0ACB9DC00_9ASTR</name>
<reference evidence="1 2" key="2">
    <citation type="journal article" date="2022" name="Mol. Ecol. Resour.">
        <title>The genomes of chicory, endive, great burdock and yacon provide insights into Asteraceae paleo-polyploidization history and plant inulin production.</title>
        <authorList>
            <person name="Fan W."/>
            <person name="Wang S."/>
            <person name="Wang H."/>
            <person name="Wang A."/>
            <person name="Jiang F."/>
            <person name="Liu H."/>
            <person name="Zhao H."/>
            <person name="Xu D."/>
            <person name="Zhang Y."/>
        </authorList>
    </citation>
    <scope>NUCLEOTIDE SEQUENCE [LARGE SCALE GENOMIC DNA]</scope>
    <source>
        <strain evidence="2">cv. Yunnan</strain>
        <tissue evidence="1">Leaves</tissue>
    </source>
</reference>
<gene>
    <name evidence="1" type="ORF">L1987_57067</name>
</gene>
<evidence type="ECO:0000313" key="2">
    <source>
        <dbReference type="Proteomes" id="UP001056120"/>
    </source>
</evidence>
<protein>
    <submittedName>
        <fullName evidence="1">Uncharacterized protein</fullName>
    </submittedName>
</protein>
<evidence type="ECO:0000313" key="1">
    <source>
        <dbReference type="EMBL" id="KAI3743995.1"/>
    </source>
</evidence>
<reference evidence="2" key="1">
    <citation type="journal article" date="2022" name="Mol. Ecol. Resour.">
        <title>The genomes of chicory, endive, great burdock and yacon provide insights into Asteraceae palaeo-polyploidization history and plant inulin production.</title>
        <authorList>
            <person name="Fan W."/>
            <person name="Wang S."/>
            <person name="Wang H."/>
            <person name="Wang A."/>
            <person name="Jiang F."/>
            <person name="Liu H."/>
            <person name="Zhao H."/>
            <person name="Xu D."/>
            <person name="Zhang Y."/>
        </authorList>
    </citation>
    <scope>NUCLEOTIDE SEQUENCE [LARGE SCALE GENOMIC DNA]</scope>
    <source>
        <strain evidence="2">cv. Yunnan</strain>
    </source>
</reference>
<comment type="caution">
    <text evidence="1">The sequence shown here is derived from an EMBL/GenBank/DDBJ whole genome shotgun (WGS) entry which is preliminary data.</text>
</comment>
<accession>A0ACB9DC00</accession>
<sequence>MNAEMKRKFIKEKEQIEVDLVNRSDGIRTTHTVLLTHIDDGGYGHGFTLFGPVANWYALKTGDDVDLNVLLVTQKLIMEFNFFRYYPPKSQASHHKVCRNEDAHMTWG</sequence>
<organism evidence="1 2">
    <name type="scientific">Smallanthus sonchifolius</name>
    <dbReference type="NCBI Taxonomy" id="185202"/>
    <lineage>
        <taxon>Eukaryota</taxon>
        <taxon>Viridiplantae</taxon>
        <taxon>Streptophyta</taxon>
        <taxon>Embryophyta</taxon>
        <taxon>Tracheophyta</taxon>
        <taxon>Spermatophyta</taxon>
        <taxon>Magnoliopsida</taxon>
        <taxon>eudicotyledons</taxon>
        <taxon>Gunneridae</taxon>
        <taxon>Pentapetalae</taxon>
        <taxon>asterids</taxon>
        <taxon>campanulids</taxon>
        <taxon>Asterales</taxon>
        <taxon>Asteraceae</taxon>
        <taxon>Asteroideae</taxon>
        <taxon>Heliantheae alliance</taxon>
        <taxon>Millerieae</taxon>
        <taxon>Smallanthus</taxon>
    </lineage>
</organism>
<keyword evidence="2" id="KW-1185">Reference proteome</keyword>
<dbReference type="Proteomes" id="UP001056120">
    <property type="component" value="Linkage Group LG19"/>
</dbReference>
<dbReference type="EMBL" id="CM042036">
    <property type="protein sequence ID" value="KAI3743995.1"/>
    <property type="molecule type" value="Genomic_DNA"/>
</dbReference>